<gene>
    <name evidence="2" type="ORF">HYDPIDRAFT_32957</name>
</gene>
<proteinExistence type="predicted"/>
<feature type="region of interest" description="Disordered" evidence="1">
    <location>
        <begin position="1"/>
        <end position="54"/>
    </location>
</feature>
<dbReference type="OrthoDB" id="2692185at2759"/>
<dbReference type="AlphaFoldDB" id="A0A0C9W9U5"/>
<dbReference type="HOGENOM" id="CLU_108578_0_0_1"/>
<evidence type="ECO:0000256" key="1">
    <source>
        <dbReference type="SAM" id="MobiDB-lite"/>
    </source>
</evidence>
<name>A0A0C9W9U5_9AGAM</name>
<keyword evidence="3" id="KW-1185">Reference proteome</keyword>
<evidence type="ECO:0000313" key="3">
    <source>
        <dbReference type="Proteomes" id="UP000053820"/>
    </source>
</evidence>
<organism evidence="2 3">
    <name type="scientific">Hydnomerulius pinastri MD-312</name>
    <dbReference type="NCBI Taxonomy" id="994086"/>
    <lineage>
        <taxon>Eukaryota</taxon>
        <taxon>Fungi</taxon>
        <taxon>Dikarya</taxon>
        <taxon>Basidiomycota</taxon>
        <taxon>Agaricomycotina</taxon>
        <taxon>Agaricomycetes</taxon>
        <taxon>Agaricomycetidae</taxon>
        <taxon>Boletales</taxon>
        <taxon>Boletales incertae sedis</taxon>
        <taxon>Leucogyrophana</taxon>
    </lineage>
</organism>
<dbReference type="EMBL" id="KN839882">
    <property type="protein sequence ID" value="KIJ59742.1"/>
    <property type="molecule type" value="Genomic_DNA"/>
</dbReference>
<reference evidence="2 3" key="1">
    <citation type="submission" date="2014-04" db="EMBL/GenBank/DDBJ databases">
        <title>Evolutionary Origins and Diversification of the Mycorrhizal Mutualists.</title>
        <authorList>
            <consortium name="DOE Joint Genome Institute"/>
            <consortium name="Mycorrhizal Genomics Consortium"/>
            <person name="Kohler A."/>
            <person name="Kuo A."/>
            <person name="Nagy L.G."/>
            <person name="Floudas D."/>
            <person name="Copeland A."/>
            <person name="Barry K.W."/>
            <person name="Cichocki N."/>
            <person name="Veneault-Fourrey C."/>
            <person name="LaButti K."/>
            <person name="Lindquist E.A."/>
            <person name="Lipzen A."/>
            <person name="Lundell T."/>
            <person name="Morin E."/>
            <person name="Murat C."/>
            <person name="Riley R."/>
            <person name="Ohm R."/>
            <person name="Sun H."/>
            <person name="Tunlid A."/>
            <person name="Henrissat B."/>
            <person name="Grigoriev I.V."/>
            <person name="Hibbett D.S."/>
            <person name="Martin F."/>
        </authorList>
    </citation>
    <scope>NUCLEOTIDE SEQUENCE [LARGE SCALE GENOMIC DNA]</scope>
    <source>
        <strain evidence="2 3">MD-312</strain>
    </source>
</reference>
<sequence length="202" mass="22257">MSAGTSSAETPALRSILMPTSPPSSGPGFSSPTSSKVEAPISLVGSPDSKAPSNTRVLLKRPLIQYALPSDELSGDRPRKKARTLLTTTSARRSKEIEDLHSNRMLELARASYDAFLANERYHRRRIREIDVMRTIACDEYEEAMFQRKRAERQVGEVRHMLNVNGTALLDSQFKHFPADDSDNTPESGGESDADSCPHSPA</sequence>
<protein>
    <submittedName>
        <fullName evidence="2">Unplaced genomic scaffold scaffold_48, whole genome shotgun sequence</fullName>
    </submittedName>
</protein>
<feature type="compositionally biased region" description="Low complexity" evidence="1">
    <location>
        <begin position="26"/>
        <end position="35"/>
    </location>
</feature>
<feature type="region of interest" description="Disordered" evidence="1">
    <location>
        <begin position="174"/>
        <end position="202"/>
    </location>
</feature>
<feature type="compositionally biased region" description="Acidic residues" evidence="1">
    <location>
        <begin position="180"/>
        <end position="194"/>
    </location>
</feature>
<dbReference type="Proteomes" id="UP000053820">
    <property type="component" value="Unassembled WGS sequence"/>
</dbReference>
<accession>A0A0C9W9U5</accession>
<evidence type="ECO:0000313" key="2">
    <source>
        <dbReference type="EMBL" id="KIJ59742.1"/>
    </source>
</evidence>